<protein>
    <submittedName>
        <fullName evidence="3">Uncharacterized protein</fullName>
    </submittedName>
</protein>
<keyword evidence="2" id="KW-0732">Signal</keyword>
<feature type="compositionally biased region" description="Basic residues" evidence="1">
    <location>
        <begin position="67"/>
        <end position="94"/>
    </location>
</feature>
<dbReference type="HOGENOM" id="CLU_2037803_0_0_1"/>
<reference evidence="3 4" key="1">
    <citation type="journal article" date="2011" name="Cell">
        <title>Insight into structure and assembly of the nuclear pore complex by utilizing the genome of a eukaryotic thermophile.</title>
        <authorList>
            <person name="Amlacher S."/>
            <person name="Sarges P."/>
            <person name="Flemming D."/>
            <person name="van Noort V."/>
            <person name="Kunze R."/>
            <person name="Devos D.P."/>
            <person name="Arumugam M."/>
            <person name="Bork P."/>
            <person name="Hurt E."/>
        </authorList>
    </citation>
    <scope>NUCLEOTIDE SEQUENCE [LARGE SCALE GENOMIC DNA]</scope>
    <source>
        <strain evidence="4">DSM 1495 / CBS 144.50 / IMI 039719</strain>
    </source>
</reference>
<name>G0SFZ4_CHATD</name>
<evidence type="ECO:0000256" key="1">
    <source>
        <dbReference type="SAM" id="MobiDB-lite"/>
    </source>
</evidence>
<feature type="region of interest" description="Disordered" evidence="1">
    <location>
        <begin position="38"/>
        <end position="121"/>
    </location>
</feature>
<gene>
    <name evidence="3" type="ORF">CTHT_0072690</name>
</gene>
<proteinExistence type="predicted"/>
<evidence type="ECO:0000313" key="4">
    <source>
        <dbReference type="Proteomes" id="UP000008066"/>
    </source>
</evidence>
<keyword evidence="4" id="KW-1185">Reference proteome</keyword>
<organism evidence="4">
    <name type="scientific">Chaetomium thermophilum (strain DSM 1495 / CBS 144.50 / IMI 039719)</name>
    <name type="common">Thermochaetoides thermophila</name>
    <dbReference type="NCBI Taxonomy" id="759272"/>
    <lineage>
        <taxon>Eukaryota</taxon>
        <taxon>Fungi</taxon>
        <taxon>Dikarya</taxon>
        <taxon>Ascomycota</taxon>
        <taxon>Pezizomycotina</taxon>
        <taxon>Sordariomycetes</taxon>
        <taxon>Sordariomycetidae</taxon>
        <taxon>Sordariales</taxon>
        <taxon>Chaetomiaceae</taxon>
        <taxon>Thermochaetoides</taxon>
    </lineage>
</organism>
<feature type="chain" id="PRO_5003409150" evidence="2">
    <location>
        <begin position="20"/>
        <end position="121"/>
    </location>
</feature>
<dbReference type="Proteomes" id="UP000008066">
    <property type="component" value="Unassembled WGS sequence"/>
</dbReference>
<sequence>MQTTTLLLTTLFALPYVTALAVPVANTGAQLGIRAAEPKALPVPDTNPVTIVDVDADTDADTDGKKDKPKPKLSPKKGKGRGKGKLPPKGKGKKTLTPPLPKRGKDEKLENVELTRAEHAE</sequence>
<dbReference type="AlphaFoldDB" id="G0SFZ4"/>
<dbReference type="KEGG" id="cthr:CTHT_0072690"/>
<evidence type="ECO:0000256" key="2">
    <source>
        <dbReference type="SAM" id="SignalP"/>
    </source>
</evidence>
<dbReference type="RefSeq" id="XP_006697527.1">
    <property type="nucleotide sequence ID" value="XM_006697464.1"/>
</dbReference>
<dbReference type="GeneID" id="18261307"/>
<accession>G0SFZ4</accession>
<evidence type="ECO:0000313" key="3">
    <source>
        <dbReference type="EMBL" id="EGS17909.1"/>
    </source>
</evidence>
<feature type="signal peptide" evidence="2">
    <location>
        <begin position="1"/>
        <end position="19"/>
    </location>
</feature>
<dbReference type="eggNOG" id="ENOG502R9U2">
    <property type="taxonomic scope" value="Eukaryota"/>
</dbReference>
<dbReference type="EMBL" id="GL988047">
    <property type="protein sequence ID" value="EGS17909.1"/>
    <property type="molecule type" value="Genomic_DNA"/>
</dbReference>
<feature type="compositionally biased region" description="Basic and acidic residues" evidence="1">
    <location>
        <begin position="103"/>
        <end position="121"/>
    </location>
</feature>